<name>A0A7H9B1W6_ZYGMR</name>
<evidence type="ECO:0000256" key="8">
    <source>
        <dbReference type="ARBA" id="ARBA00023049"/>
    </source>
</evidence>
<keyword evidence="10" id="KW-0175">Coiled coil</keyword>
<keyword evidence="7 9" id="KW-0862">Zinc</keyword>
<evidence type="ECO:0000256" key="5">
    <source>
        <dbReference type="ARBA" id="ARBA00022723"/>
    </source>
</evidence>
<evidence type="ECO:0000256" key="7">
    <source>
        <dbReference type="ARBA" id="ARBA00022833"/>
    </source>
</evidence>
<evidence type="ECO:0000313" key="11">
    <source>
        <dbReference type="EMBL" id="QLG72631.1"/>
    </source>
</evidence>
<keyword evidence="4 9" id="KW-0645">Protease</keyword>
<keyword evidence="5 9" id="KW-0479">Metal-binding</keyword>
<dbReference type="Gene3D" id="3.40.630.10">
    <property type="entry name" value="Zn peptidases"/>
    <property type="match status" value="1"/>
</dbReference>
<dbReference type="GO" id="GO:0006508">
    <property type="term" value="P:proteolysis"/>
    <property type="evidence" value="ECO:0007669"/>
    <property type="project" value="UniProtKB-KW"/>
</dbReference>
<keyword evidence="12" id="KW-1185">Reference proteome</keyword>
<accession>A0A7H9B1W6</accession>
<dbReference type="GO" id="GO:0008270">
    <property type="term" value="F:zinc ion binding"/>
    <property type="evidence" value="ECO:0007669"/>
    <property type="project" value="InterPro"/>
</dbReference>
<dbReference type="GO" id="GO:0000324">
    <property type="term" value="C:fungal-type vacuole"/>
    <property type="evidence" value="ECO:0007669"/>
    <property type="project" value="TreeGrafter"/>
</dbReference>
<dbReference type="PANTHER" id="PTHR28570:SF4">
    <property type="entry name" value="VACUOLAR AMINOPEPTIDASE 1"/>
    <property type="match status" value="1"/>
</dbReference>
<protein>
    <submittedName>
        <fullName evidence="11">Uncharacterized protein</fullName>
    </submittedName>
</protein>
<evidence type="ECO:0000256" key="2">
    <source>
        <dbReference type="ARBA" id="ARBA00008290"/>
    </source>
</evidence>
<keyword evidence="8 9" id="KW-0482">Metalloprotease</keyword>
<dbReference type="PANTHER" id="PTHR28570">
    <property type="entry name" value="ASPARTYL AMINOPEPTIDASE"/>
    <property type="match status" value="1"/>
</dbReference>
<dbReference type="SUPFAM" id="SSF101821">
    <property type="entry name" value="Aminopeptidase/glucanase lid domain"/>
    <property type="match status" value="1"/>
</dbReference>
<dbReference type="SUPFAM" id="SSF53187">
    <property type="entry name" value="Zn-dependent exopeptidases"/>
    <property type="match status" value="1"/>
</dbReference>
<proteinExistence type="inferred from homology"/>
<keyword evidence="3 9" id="KW-0031">Aminopeptidase</keyword>
<evidence type="ECO:0000256" key="10">
    <source>
        <dbReference type="SAM" id="Coils"/>
    </source>
</evidence>
<dbReference type="InterPro" id="IPR001948">
    <property type="entry name" value="Peptidase_M18"/>
</dbReference>
<dbReference type="OrthoDB" id="9880441at2759"/>
<dbReference type="FunFam" id="2.30.250.10:FF:000001">
    <property type="entry name" value="Aspartyl aminopeptidase 1"/>
    <property type="match status" value="1"/>
</dbReference>
<dbReference type="InterPro" id="IPR023358">
    <property type="entry name" value="Peptidase_M18_dom2"/>
</dbReference>
<dbReference type="Proteomes" id="UP000509704">
    <property type="component" value="Chromosome 4"/>
</dbReference>
<keyword evidence="6 9" id="KW-0378">Hydrolase</keyword>
<evidence type="ECO:0000256" key="3">
    <source>
        <dbReference type="ARBA" id="ARBA00022438"/>
    </source>
</evidence>
<dbReference type="PRINTS" id="PR00932">
    <property type="entry name" value="AMINO1PTASE"/>
</dbReference>
<organism evidence="11 12">
    <name type="scientific">Zygotorulaspora mrakii</name>
    <name type="common">Zygosaccharomyces mrakii</name>
    <dbReference type="NCBI Taxonomy" id="42260"/>
    <lineage>
        <taxon>Eukaryota</taxon>
        <taxon>Fungi</taxon>
        <taxon>Dikarya</taxon>
        <taxon>Ascomycota</taxon>
        <taxon>Saccharomycotina</taxon>
        <taxon>Saccharomycetes</taxon>
        <taxon>Saccharomycetales</taxon>
        <taxon>Saccharomycetaceae</taxon>
        <taxon>Zygotorulaspora</taxon>
    </lineage>
</organism>
<evidence type="ECO:0000256" key="1">
    <source>
        <dbReference type="ARBA" id="ARBA00001947"/>
    </source>
</evidence>
<dbReference type="Pfam" id="PF02127">
    <property type="entry name" value="Peptidase_M18"/>
    <property type="match status" value="1"/>
</dbReference>
<comment type="cofactor">
    <cofactor evidence="1">
        <name>Zn(2+)</name>
        <dbReference type="ChEBI" id="CHEBI:29105"/>
    </cofactor>
</comment>
<comment type="similarity">
    <text evidence="2 9">Belongs to the peptidase M18 family.</text>
</comment>
<evidence type="ECO:0000313" key="12">
    <source>
        <dbReference type="Proteomes" id="UP000509704"/>
    </source>
</evidence>
<dbReference type="GeneID" id="59236355"/>
<dbReference type="AlphaFoldDB" id="A0A7H9B1W6"/>
<evidence type="ECO:0000256" key="4">
    <source>
        <dbReference type="ARBA" id="ARBA00022670"/>
    </source>
</evidence>
<gene>
    <name evidence="11" type="ORF">HG535_0D03390</name>
</gene>
<reference evidence="11 12" key="1">
    <citation type="submission" date="2020-07" db="EMBL/GenBank/DDBJ databases">
        <title>The yeast mating-type switching endonuclease HO is a domesticated member of an unorthodox homing genetic element family.</title>
        <authorList>
            <person name="Coughlan A.Y."/>
            <person name="Lombardi L."/>
            <person name="Braun-Galleani S."/>
            <person name="Martos A.R."/>
            <person name="Galeote V."/>
            <person name="Bigey F."/>
            <person name="Dequin S."/>
            <person name="Byrne K.P."/>
            <person name="Wolfe K.H."/>
        </authorList>
    </citation>
    <scope>NUCLEOTIDE SEQUENCE [LARGE SCALE GENOMIC DNA]</scope>
    <source>
        <strain evidence="11 12">NRRL Y-6702</strain>
    </source>
</reference>
<sequence>MSEERQIIEQLTKTLELLRVERNEKAHESSSVRGGFSSSGHELNGVEPSRSFEDYSNAYIDFTFENPTTYHVIDYASKMFEKSGFEYLSEKENWDAKLSKGSKFYTIRNGTNLSAFVVGKKWTLEKGVGVIGSHADALTAKLKPSSKKDQVEGFGLLGVAPYGGTLNDMWFDRDLGIGGRVLYKDSDNHIKSKLINSAPHPIAKIPTLAPHFGAPAVGPFDKEDQAVPIISYASAEPDKGITEDEKNSPLSDKHDISVLRYIAKLAGVEVKQLVQLDLDLFDVQKGVIGGISSDFLFAPRLDDRLCTFAAVNSLVEYSQSINVEEMDTFVDVTLFDNEEIGSLSRQGAKGGLLESVVNRVSSAYFKDQDKDVDLRTLYANSIILSADVNHMFNPNFASVYMKNHSPKPNVGVTLSLDPNVHMSTDVVGTAFVEELARLNDDKVQYFQIKNNSRSGGTIGPSISSQTGARAIDLGIAQLSMHSIRAATGSKDIGLGIKFFRNFLKNWRPVYDQFEDL</sequence>
<dbReference type="Gene3D" id="2.30.250.10">
    <property type="entry name" value="Aminopeptidase i, Domain 2"/>
    <property type="match status" value="1"/>
</dbReference>
<evidence type="ECO:0000256" key="6">
    <source>
        <dbReference type="ARBA" id="ARBA00022801"/>
    </source>
</evidence>
<feature type="coiled-coil region" evidence="10">
    <location>
        <begin position="1"/>
        <end position="28"/>
    </location>
</feature>
<evidence type="ECO:0000256" key="9">
    <source>
        <dbReference type="RuleBase" id="RU004386"/>
    </source>
</evidence>
<dbReference type="CDD" id="cd05658">
    <property type="entry name" value="M18_DAP"/>
    <property type="match status" value="1"/>
</dbReference>
<dbReference type="GO" id="GO:0070006">
    <property type="term" value="F:metalloaminopeptidase activity"/>
    <property type="evidence" value="ECO:0007669"/>
    <property type="project" value="TreeGrafter"/>
</dbReference>
<dbReference type="EMBL" id="CP058607">
    <property type="protein sequence ID" value="QLG72631.1"/>
    <property type="molecule type" value="Genomic_DNA"/>
</dbReference>
<dbReference type="RefSeq" id="XP_037144359.1">
    <property type="nucleotide sequence ID" value="XM_037288464.1"/>
</dbReference>
<dbReference type="KEGG" id="zmk:HG535_0D03390"/>